<sequence length="163" mass="17724">MSDIDKARQAFGLSPEKEEIFPLLDPKPTEPPAPIPINPQPIDPAREAFGLSTSPAYALAKGFEPSAADLDDPNVSLMRFLAASDDPMAEIGKINAARYIADSLDIDPAVAYHDIDNLSEYWMGKVVPPATFVKNLRDALDNGMQNYELAKLAVELRERGGKG</sequence>
<dbReference type="AlphaFoldDB" id="A0A0F9AEL2"/>
<reference evidence="2" key="1">
    <citation type="journal article" date="2015" name="Nature">
        <title>Complex archaea that bridge the gap between prokaryotes and eukaryotes.</title>
        <authorList>
            <person name="Spang A."/>
            <person name="Saw J.H."/>
            <person name="Jorgensen S.L."/>
            <person name="Zaremba-Niedzwiedzka K."/>
            <person name="Martijn J."/>
            <person name="Lind A.E."/>
            <person name="van Eijk R."/>
            <person name="Schleper C."/>
            <person name="Guy L."/>
            <person name="Ettema T.J."/>
        </authorList>
    </citation>
    <scope>NUCLEOTIDE SEQUENCE</scope>
</reference>
<feature type="compositionally biased region" description="Pro residues" evidence="1">
    <location>
        <begin position="29"/>
        <end position="42"/>
    </location>
</feature>
<name>A0A0F9AEL2_9ZZZZ</name>
<gene>
    <name evidence="2" type="ORF">LCGC14_2859220</name>
</gene>
<proteinExistence type="predicted"/>
<accession>A0A0F9AEL2</accession>
<evidence type="ECO:0000313" key="2">
    <source>
        <dbReference type="EMBL" id="KKK76879.1"/>
    </source>
</evidence>
<dbReference type="EMBL" id="LAZR01055214">
    <property type="protein sequence ID" value="KKK76879.1"/>
    <property type="molecule type" value="Genomic_DNA"/>
</dbReference>
<comment type="caution">
    <text evidence="2">The sequence shown here is derived from an EMBL/GenBank/DDBJ whole genome shotgun (WGS) entry which is preliminary data.</text>
</comment>
<protein>
    <submittedName>
        <fullName evidence="2">Uncharacterized protein</fullName>
    </submittedName>
</protein>
<evidence type="ECO:0000256" key="1">
    <source>
        <dbReference type="SAM" id="MobiDB-lite"/>
    </source>
</evidence>
<feature type="region of interest" description="Disordered" evidence="1">
    <location>
        <begin position="1"/>
        <end position="43"/>
    </location>
</feature>
<organism evidence="2">
    <name type="scientific">marine sediment metagenome</name>
    <dbReference type="NCBI Taxonomy" id="412755"/>
    <lineage>
        <taxon>unclassified sequences</taxon>
        <taxon>metagenomes</taxon>
        <taxon>ecological metagenomes</taxon>
    </lineage>
</organism>
<feature type="non-terminal residue" evidence="2">
    <location>
        <position position="163"/>
    </location>
</feature>